<dbReference type="Proteomes" id="UP001057753">
    <property type="component" value="Unassembled WGS sequence"/>
</dbReference>
<comment type="caution">
    <text evidence="1">The sequence shown here is derived from an EMBL/GenBank/DDBJ whole genome shotgun (WGS) entry which is preliminary data.</text>
</comment>
<proteinExistence type="predicted"/>
<protein>
    <submittedName>
        <fullName evidence="1">DUF503 domain-containing protein</fullName>
    </submittedName>
</protein>
<evidence type="ECO:0000313" key="1">
    <source>
        <dbReference type="EMBL" id="MCR6096087.1"/>
    </source>
</evidence>
<accession>A0A9Q4B136</accession>
<dbReference type="OrthoDB" id="9809023at2"/>
<organism evidence="1 2">
    <name type="scientific">Salipaludibacillus agaradhaerens</name>
    <name type="common">Bacillus agaradhaerens</name>
    <dbReference type="NCBI Taxonomy" id="76935"/>
    <lineage>
        <taxon>Bacteria</taxon>
        <taxon>Bacillati</taxon>
        <taxon>Bacillota</taxon>
        <taxon>Bacilli</taxon>
        <taxon>Bacillales</taxon>
        <taxon>Bacillaceae</taxon>
    </lineage>
</organism>
<dbReference type="InterPro" id="IPR036746">
    <property type="entry name" value="TT1725-like_sf"/>
</dbReference>
<dbReference type="EMBL" id="JABXYM010000001">
    <property type="protein sequence ID" value="MCR6096087.1"/>
    <property type="molecule type" value="Genomic_DNA"/>
</dbReference>
<dbReference type="AlphaFoldDB" id="A0A9Q4B136"/>
<dbReference type="SUPFAM" id="SSF103007">
    <property type="entry name" value="Hypothetical protein TT1725"/>
    <property type="match status" value="1"/>
</dbReference>
<evidence type="ECO:0000313" key="2">
    <source>
        <dbReference type="Proteomes" id="UP001057753"/>
    </source>
</evidence>
<keyword evidence="2" id="KW-1185">Reference proteome</keyword>
<dbReference type="Gene3D" id="3.30.70.1120">
    <property type="entry name" value="TT1725-like"/>
    <property type="match status" value="1"/>
</dbReference>
<dbReference type="PANTHER" id="PTHR36441">
    <property type="entry name" value="HYPOTHETICAL CYTOSOLIC PROTEIN"/>
    <property type="match status" value="1"/>
</dbReference>
<reference evidence="1" key="1">
    <citation type="submission" date="2020-06" db="EMBL/GenBank/DDBJ databases">
        <title>Insight into the genomes of haloalkaliphilic bacilli from Kenyan soda lakes.</title>
        <authorList>
            <person name="Mwirichia R."/>
            <person name="Villamizar G.C."/>
            <person name="Poehlein A."/>
            <person name="Mugweru J."/>
            <person name="Kipnyargis A."/>
            <person name="Kiplimo D."/>
            <person name="Orwa P."/>
            <person name="Daniel R."/>
        </authorList>
    </citation>
    <scope>NUCLEOTIDE SEQUENCE</scope>
    <source>
        <strain evidence="1">B1096_S55</strain>
    </source>
</reference>
<name>A0A9Q4B136_SALAG</name>
<gene>
    <name evidence="1" type="ORF">HXA33_05960</name>
</gene>
<dbReference type="InterPro" id="IPR007546">
    <property type="entry name" value="DUF503"/>
</dbReference>
<sequence>MIIGVLVVEAVIYDSGSLKEKRSVLKSASTKIKQRFNVSIAETNHQNVWQRTEWAIVSVSSEKVQVEKELQKSLKLLESYTELEISNVSWEWL</sequence>
<dbReference type="RefSeq" id="WP_078576401.1">
    <property type="nucleotide sequence ID" value="NZ_JABXYM010000001.1"/>
</dbReference>
<dbReference type="Pfam" id="PF04456">
    <property type="entry name" value="DUF503"/>
    <property type="match status" value="1"/>
</dbReference>
<dbReference type="PANTHER" id="PTHR36441:SF1">
    <property type="entry name" value="DUF503 DOMAIN-CONTAINING PROTEIN"/>
    <property type="match status" value="1"/>
</dbReference>